<feature type="modified residue" description="4-aspartylphosphate" evidence="1">
    <location>
        <position position="54"/>
    </location>
</feature>
<keyword evidence="5" id="KW-1185">Reference proteome</keyword>
<dbReference type="PANTHER" id="PTHR37299:SF1">
    <property type="entry name" value="STAGE 0 SPORULATION PROTEIN A HOMOLOG"/>
    <property type="match status" value="1"/>
</dbReference>
<dbReference type="Pfam" id="PF00072">
    <property type="entry name" value="Response_reg"/>
    <property type="match status" value="1"/>
</dbReference>
<proteinExistence type="predicted"/>
<evidence type="ECO:0000313" key="5">
    <source>
        <dbReference type="Proteomes" id="UP001336835"/>
    </source>
</evidence>
<keyword evidence="4" id="KW-0238">DNA-binding</keyword>
<dbReference type="SUPFAM" id="SSF52172">
    <property type="entry name" value="CheY-like"/>
    <property type="match status" value="1"/>
</dbReference>
<dbReference type="Gene3D" id="3.40.50.2300">
    <property type="match status" value="1"/>
</dbReference>
<dbReference type="Pfam" id="PF04397">
    <property type="entry name" value="LytTR"/>
    <property type="match status" value="1"/>
</dbReference>
<dbReference type="InterPro" id="IPR046947">
    <property type="entry name" value="LytR-like"/>
</dbReference>
<dbReference type="InterPro" id="IPR011006">
    <property type="entry name" value="CheY-like_superfamily"/>
</dbReference>
<protein>
    <submittedName>
        <fullName evidence="4">LytTR family DNA-binding domain-containing protein</fullName>
    </submittedName>
</protein>
<accession>A0ABU7IDF7</accession>
<sequence>MIRCLIIDDKPLAIDILTDYVSQIPFLTLVHSTTHPLEALQLIMDEKVDLVFLDIQMPQLTGIQLMKIAQGKCKVILTTAYAEYALDGFENDAIDYLLKPIAFDRFYKAVQKAREILERKAPSSTEHPPLPNAKPADYIFVRSEYKLVKIDLNTILYAEGLQNYVAIYTETEKIVSLQNIKKLEEQLPSAQFARVHKSYIVGIGKIKSIERNRIFIGEEIIPLGDAYRESFYRQIEPNSQ</sequence>
<dbReference type="SMART" id="SM00850">
    <property type="entry name" value="LytTR"/>
    <property type="match status" value="1"/>
</dbReference>
<dbReference type="GO" id="GO:0003677">
    <property type="term" value="F:DNA binding"/>
    <property type="evidence" value="ECO:0007669"/>
    <property type="project" value="UniProtKB-KW"/>
</dbReference>
<dbReference type="SMART" id="SM00448">
    <property type="entry name" value="REC"/>
    <property type="match status" value="1"/>
</dbReference>
<dbReference type="PANTHER" id="PTHR37299">
    <property type="entry name" value="TRANSCRIPTIONAL REGULATOR-RELATED"/>
    <property type="match status" value="1"/>
</dbReference>
<dbReference type="Proteomes" id="UP001336835">
    <property type="component" value="Unassembled WGS sequence"/>
</dbReference>
<feature type="domain" description="HTH LytTR-type" evidence="3">
    <location>
        <begin position="139"/>
        <end position="211"/>
    </location>
</feature>
<reference evidence="4 5" key="1">
    <citation type="submission" date="2024-01" db="EMBL/GenBank/DDBJ databases">
        <title>Pedobacter sp. nov., isolated from fresh soil.</title>
        <authorList>
            <person name="Le N.T.T."/>
        </authorList>
    </citation>
    <scope>NUCLEOTIDE SEQUENCE [LARGE SCALE GENOMIC DNA]</scope>
    <source>
        <strain evidence="4 5">KR3-3</strain>
    </source>
</reference>
<evidence type="ECO:0000259" key="3">
    <source>
        <dbReference type="PROSITE" id="PS50930"/>
    </source>
</evidence>
<dbReference type="RefSeq" id="WP_330109507.1">
    <property type="nucleotide sequence ID" value="NZ_JAZDQT010000003.1"/>
</dbReference>
<dbReference type="InterPro" id="IPR001789">
    <property type="entry name" value="Sig_transdc_resp-reg_receiver"/>
</dbReference>
<evidence type="ECO:0000256" key="1">
    <source>
        <dbReference type="PROSITE-ProRule" id="PRU00169"/>
    </source>
</evidence>
<dbReference type="PROSITE" id="PS50930">
    <property type="entry name" value="HTH_LYTTR"/>
    <property type="match status" value="1"/>
</dbReference>
<evidence type="ECO:0000313" key="4">
    <source>
        <dbReference type="EMBL" id="MEE1947229.1"/>
    </source>
</evidence>
<name>A0ABU7IDF7_9SPHI</name>
<keyword evidence="1" id="KW-0597">Phosphoprotein</keyword>
<evidence type="ECO:0000259" key="2">
    <source>
        <dbReference type="PROSITE" id="PS50110"/>
    </source>
</evidence>
<dbReference type="InterPro" id="IPR007492">
    <property type="entry name" value="LytTR_DNA-bd_dom"/>
</dbReference>
<dbReference type="PROSITE" id="PS50110">
    <property type="entry name" value="RESPONSE_REGULATORY"/>
    <property type="match status" value="1"/>
</dbReference>
<gene>
    <name evidence="4" type="ORF">VRU48_19030</name>
</gene>
<dbReference type="Gene3D" id="2.40.50.1020">
    <property type="entry name" value="LytTr DNA-binding domain"/>
    <property type="match status" value="1"/>
</dbReference>
<organism evidence="4 5">
    <name type="scientific">Pedobacter albus</name>
    <dbReference type="NCBI Taxonomy" id="3113905"/>
    <lineage>
        <taxon>Bacteria</taxon>
        <taxon>Pseudomonadati</taxon>
        <taxon>Bacteroidota</taxon>
        <taxon>Sphingobacteriia</taxon>
        <taxon>Sphingobacteriales</taxon>
        <taxon>Sphingobacteriaceae</taxon>
        <taxon>Pedobacter</taxon>
    </lineage>
</organism>
<dbReference type="EMBL" id="JAZDQT010000003">
    <property type="protein sequence ID" value="MEE1947229.1"/>
    <property type="molecule type" value="Genomic_DNA"/>
</dbReference>
<feature type="domain" description="Response regulatory" evidence="2">
    <location>
        <begin position="3"/>
        <end position="114"/>
    </location>
</feature>
<comment type="caution">
    <text evidence="4">The sequence shown here is derived from an EMBL/GenBank/DDBJ whole genome shotgun (WGS) entry which is preliminary data.</text>
</comment>